<evidence type="ECO:0000313" key="2">
    <source>
        <dbReference type="Proteomes" id="UP001055879"/>
    </source>
</evidence>
<protein>
    <submittedName>
        <fullName evidence="1">Uncharacterized protein</fullName>
    </submittedName>
</protein>
<name>A0ACB8Z293_ARCLA</name>
<dbReference type="EMBL" id="CM042057">
    <property type="protein sequence ID" value="KAI3691576.1"/>
    <property type="molecule type" value="Genomic_DNA"/>
</dbReference>
<reference evidence="2" key="1">
    <citation type="journal article" date="2022" name="Mol. Ecol. Resour.">
        <title>The genomes of chicory, endive, great burdock and yacon provide insights into Asteraceae palaeo-polyploidization history and plant inulin production.</title>
        <authorList>
            <person name="Fan W."/>
            <person name="Wang S."/>
            <person name="Wang H."/>
            <person name="Wang A."/>
            <person name="Jiang F."/>
            <person name="Liu H."/>
            <person name="Zhao H."/>
            <person name="Xu D."/>
            <person name="Zhang Y."/>
        </authorList>
    </citation>
    <scope>NUCLEOTIDE SEQUENCE [LARGE SCALE GENOMIC DNA]</scope>
    <source>
        <strain evidence="2">cv. Niubang</strain>
    </source>
</reference>
<accession>A0ACB8Z293</accession>
<keyword evidence="2" id="KW-1185">Reference proteome</keyword>
<gene>
    <name evidence="1" type="ORF">L6452_31372</name>
</gene>
<reference evidence="1 2" key="2">
    <citation type="journal article" date="2022" name="Mol. Ecol. Resour.">
        <title>The genomes of chicory, endive, great burdock and yacon provide insights into Asteraceae paleo-polyploidization history and plant inulin production.</title>
        <authorList>
            <person name="Fan W."/>
            <person name="Wang S."/>
            <person name="Wang H."/>
            <person name="Wang A."/>
            <person name="Jiang F."/>
            <person name="Liu H."/>
            <person name="Zhao H."/>
            <person name="Xu D."/>
            <person name="Zhang Y."/>
        </authorList>
    </citation>
    <scope>NUCLEOTIDE SEQUENCE [LARGE SCALE GENOMIC DNA]</scope>
    <source>
        <strain evidence="2">cv. Niubang</strain>
    </source>
</reference>
<sequence>MHCVELQDLPSLVYQLLVLASKGFNKREIIQGIVLFFGTKLHLKKTSSNIVREVEGTALLYVNFAVKQDPSLGQEVMGLVRSDLQVIDHFVVGLLLSIARIRRYRESSMGTLKTALTTAYKDYKFSRHCKWLPDGLKEEYLQNAILTEKAVLRAVNESNYGREHIIPSIVQLGFVLLESMEEINLKELENTGLMGSQELGIQILQRLFEVHDMARNEIIEQCKFRILSLKPEQSLAIIRLLGNLVLNYSYPMLEHVSHLKELLDYFGFMHNKVASHLINSLLPLIKFSHNLQDYIILVVRKAMFRQDDHIRLAAAGAIINVILADKRSKQNKPCSYQESSSQASSSQLPAIPRGMGSDLFKELSGLLQRCLYQQAKVKEIIYWGLLKLVLVDPLTAGEVFDFLLPHFLQYYREASTHDGQLGIIQSIKMENGKVCIVEPLDDLLSCVSWILILQPQGKSDIRSDSWASFGFSLTQDSEAGGTFSGESFSGALLTIRKRLRNENLEGLLGQMKDAASTPQQGEKYKYSAQILSGVIEVILNTLAIELEKATNDKKIDLEKEFVDLVDLYGSLEKYTSTSTQSTQSNGTRKGIARSTALDLTYKNESDNTKSFKEGASFLATPSIYQLFQTLFELYKNDAVKSVTTSQIHSQTTSKPPNQHSRLFHFILNATLCQIKSFFYVAKDDPLKALIYGDIKVLGPPLLKLIWLLMWPDQKKKDAKGKKDNEDRKGLIFLALMCLKELLTISSQNLDEMREIEDMLSDAVGADASTDVLDPEGDHNEPPNGINNQREELFITKIVKPLFSELLHAKFYHEVEILCDIANMIGNTSNVRSNLLSAWAICICKTSNVANPKIAKSVVTLLLSCTGAPNDLIVACDMALELVKTMGSERQTLLEKSENYTIINRSTETAIASVLLQLAESVIVDMDRLSMKLKTCLTGACKGISLDHDGKQNPYFTLEDTLYQRAEAVVDLLSSFVVMNLKDPQAEHLLRLAAKFYKNLARVSKFHIAPKGCKQILPSLKCQKLVEVTCKQLTDPLYKFVETMQQKQQDSRASKGSINKIKRENRCIPDLIFQIEDYEKYLILLSKASKMNLLRHAKRSTARDFRIIDPQEQEDGSNQDAQLDEDAAQNDLVQDSGDESEKALSPETGSTVAAAEDSDENMIPSAKRKKLGRIVHDSDDEA</sequence>
<proteinExistence type="predicted"/>
<organism evidence="1 2">
    <name type="scientific">Arctium lappa</name>
    <name type="common">Greater burdock</name>
    <name type="synonym">Lappa major</name>
    <dbReference type="NCBI Taxonomy" id="4217"/>
    <lineage>
        <taxon>Eukaryota</taxon>
        <taxon>Viridiplantae</taxon>
        <taxon>Streptophyta</taxon>
        <taxon>Embryophyta</taxon>
        <taxon>Tracheophyta</taxon>
        <taxon>Spermatophyta</taxon>
        <taxon>Magnoliopsida</taxon>
        <taxon>eudicotyledons</taxon>
        <taxon>Gunneridae</taxon>
        <taxon>Pentapetalae</taxon>
        <taxon>asterids</taxon>
        <taxon>campanulids</taxon>
        <taxon>Asterales</taxon>
        <taxon>Asteraceae</taxon>
        <taxon>Carduoideae</taxon>
        <taxon>Cardueae</taxon>
        <taxon>Arctiinae</taxon>
        <taxon>Arctium</taxon>
    </lineage>
</organism>
<evidence type="ECO:0000313" key="1">
    <source>
        <dbReference type="EMBL" id="KAI3691576.1"/>
    </source>
</evidence>
<dbReference type="Proteomes" id="UP001055879">
    <property type="component" value="Linkage Group LG11"/>
</dbReference>
<comment type="caution">
    <text evidence="1">The sequence shown here is derived from an EMBL/GenBank/DDBJ whole genome shotgun (WGS) entry which is preliminary data.</text>
</comment>